<dbReference type="RefSeq" id="WP_268607988.1">
    <property type="nucleotide sequence ID" value="NZ_CP113797.1"/>
</dbReference>
<feature type="coiled-coil region" evidence="2">
    <location>
        <begin position="178"/>
        <end position="264"/>
    </location>
</feature>
<dbReference type="EMBL" id="CP113797">
    <property type="protein sequence ID" value="WAL58565.1"/>
    <property type="molecule type" value="Genomic_DNA"/>
</dbReference>
<protein>
    <submittedName>
        <fullName evidence="5">Peptidoglycan DD-metalloendopeptidase family protein</fullName>
    </submittedName>
</protein>
<dbReference type="PANTHER" id="PTHR21666:SF289">
    <property type="entry name" value="L-ALA--D-GLU ENDOPEPTIDASE"/>
    <property type="match status" value="1"/>
</dbReference>
<organism evidence="5 6">
    <name type="scientific">Thermocoleostomius sinensis A174</name>
    <dbReference type="NCBI Taxonomy" id="2016057"/>
    <lineage>
        <taxon>Bacteria</taxon>
        <taxon>Bacillati</taxon>
        <taxon>Cyanobacteriota</taxon>
        <taxon>Cyanophyceae</taxon>
        <taxon>Oculatellales</taxon>
        <taxon>Oculatellaceae</taxon>
        <taxon>Thermocoleostomius</taxon>
    </lineage>
</organism>
<dbReference type="InterPro" id="IPR011055">
    <property type="entry name" value="Dup_hybrid_motif"/>
</dbReference>
<evidence type="ECO:0000313" key="6">
    <source>
        <dbReference type="Proteomes" id="UP001163152"/>
    </source>
</evidence>
<evidence type="ECO:0000256" key="1">
    <source>
        <dbReference type="ARBA" id="ARBA00022729"/>
    </source>
</evidence>
<gene>
    <name evidence="5" type="ORF">OXH18_15405</name>
</gene>
<dbReference type="Proteomes" id="UP001163152">
    <property type="component" value="Chromosome"/>
</dbReference>
<evidence type="ECO:0000313" key="5">
    <source>
        <dbReference type="EMBL" id="WAL58565.1"/>
    </source>
</evidence>
<dbReference type="GO" id="GO:0004222">
    <property type="term" value="F:metalloendopeptidase activity"/>
    <property type="evidence" value="ECO:0007669"/>
    <property type="project" value="TreeGrafter"/>
</dbReference>
<dbReference type="KEGG" id="tsin:OXH18_15405"/>
<name>A0A9E9CA67_9CYAN</name>
<dbReference type="AlphaFoldDB" id="A0A9E9CA67"/>
<keyword evidence="6" id="KW-1185">Reference proteome</keyword>
<feature type="domain" description="M23ase beta-sheet core" evidence="4">
    <location>
        <begin position="307"/>
        <end position="402"/>
    </location>
</feature>
<dbReference type="CDD" id="cd12797">
    <property type="entry name" value="M23_peptidase"/>
    <property type="match status" value="1"/>
</dbReference>
<dbReference type="PANTHER" id="PTHR21666">
    <property type="entry name" value="PEPTIDASE-RELATED"/>
    <property type="match status" value="1"/>
</dbReference>
<evidence type="ECO:0000259" key="4">
    <source>
        <dbReference type="Pfam" id="PF01551"/>
    </source>
</evidence>
<keyword evidence="2" id="KW-0175">Coiled coil</keyword>
<feature type="region of interest" description="Disordered" evidence="3">
    <location>
        <begin position="66"/>
        <end position="85"/>
    </location>
</feature>
<sequence>MRLTFRKTIGWCGVWFSLLLISFWTTGLAVPSRAAPGYSNSSLVDIYLAEATESIEDLQQQQKTIDQTRSGVQQEQERLQTQEQSAQEQLGGLQTRIQATAAQIAENEQKLEEANGRLKDLQKKLAVAEATYQDKQFSTVARLRYWQRQKGNQGWAVLLQSENLNEFLDRRYQLRLMYQADRKILAELRQDADDLEKQRRGVESQKNQIALITQELQTQKADYQAQAKTQQDLIKRLQADRRALEAAEEQLAKDSENLAALIQQRLAEQARQNKTAPYSTGAMGYPSGGIITSGFGYRVHPVLGYSRFHAGLDFGADYGSPIWAAKGGVVLFAGWYGGYGQAVIVDHGSGITTLYGHASELYVSEGQTVQRGQLIAAIGSTGLSTGPHLHFEVRASGEPIDPLNYL</sequence>
<dbReference type="Gene3D" id="6.10.250.3150">
    <property type="match status" value="1"/>
</dbReference>
<keyword evidence="1" id="KW-0732">Signal</keyword>
<dbReference type="InterPro" id="IPR016047">
    <property type="entry name" value="M23ase_b-sheet_dom"/>
</dbReference>
<evidence type="ECO:0000256" key="2">
    <source>
        <dbReference type="SAM" id="Coils"/>
    </source>
</evidence>
<reference evidence="5" key="1">
    <citation type="submission" date="2022-12" db="EMBL/GenBank/DDBJ databases">
        <title>Polyphasic identification of a Novel Hot-Spring Cyanobacterium Ocullathermofonsia sinensis gen nov. sp. nov. and Genomic Insights on its Adaptations to the Thermal Habitat.</title>
        <authorList>
            <person name="Daroch M."/>
            <person name="Tang J."/>
            <person name="Jiang Y."/>
        </authorList>
    </citation>
    <scope>NUCLEOTIDE SEQUENCE</scope>
    <source>
        <strain evidence="5">PKUAC-SCTA174</strain>
    </source>
</reference>
<dbReference type="FunFam" id="2.70.70.10:FF:000006">
    <property type="entry name" value="M23 family peptidase"/>
    <property type="match status" value="1"/>
</dbReference>
<accession>A0A9E9CA67</accession>
<dbReference type="InterPro" id="IPR050570">
    <property type="entry name" value="Cell_wall_metabolism_enzyme"/>
</dbReference>
<proteinExistence type="predicted"/>
<evidence type="ECO:0000256" key="3">
    <source>
        <dbReference type="SAM" id="MobiDB-lite"/>
    </source>
</evidence>
<dbReference type="Pfam" id="PF01551">
    <property type="entry name" value="Peptidase_M23"/>
    <property type="match status" value="1"/>
</dbReference>
<dbReference type="Gene3D" id="2.70.70.10">
    <property type="entry name" value="Glucose Permease (Domain IIA)"/>
    <property type="match status" value="1"/>
</dbReference>
<dbReference type="SUPFAM" id="SSF51261">
    <property type="entry name" value="Duplicated hybrid motif"/>
    <property type="match status" value="1"/>
</dbReference>